<dbReference type="EMBL" id="BLLK01000019">
    <property type="protein sequence ID" value="GFH44004.1"/>
    <property type="molecule type" value="Genomic_DNA"/>
</dbReference>
<keyword evidence="2" id="KW-0863">Zinc-finger</keyword>
<comment type="caution">
    <text evidence="5">The sequence shown here is derived from an EMBL/GenBank/DDBJ whole genome shotgun (WGS) entry which is preliminary data.</text>
</comment>
<accession>A0AAD3CE66</accession>
<gene>
    <name evidence="5" type="ORF">CTEN210_00478</name>
</gene>
<dbReference type="Proteomes" id="UP001054902">
    <property type="component" value="Unassembled WGS sequence"/>
</dbReference>
<protein>
    <recommendedName>
        <fullName evidence="4">RanBP2-type domain-containing protein</fullName>
    </recommendedName>
</protein>
<organism evidence="5 6">
    <name type="scientific">Chaetoceros tenuissimus</name>
    <dbReference type="NCBI Taxonomy" id="426638"/>
    <lineage>
        <taxon>Eukaryota</taxon>
        <taxon>Sar</taxon>
        <taxon>Stramenopiles</taxon>
        <taxon>Ochrophyta</taxon>
        <taxon>Bacillariophyta</taxon>
        <taxon>Coscinodiscophyceae</taxon>
        <taxon>Chaetocerotophycidae</taxon>
        <taxon>Chaetocerotales</taxon>
        <taxon>Chaetocerotaceae</taxon>
        <taxon>Chaetoceros</taxon>
    </lineage>
</organism>
<evidence type="ECO:0000313" key="5">
    <source>
        <dbReference type="EMBL" id="GFH44004.1"/>
    </source>
</evidence>
<reference evidence="5 6" key="1">
    <citation type="journal article" date="2021" name="Sci. Rep.">
        <title>The genome of the diatom Chaetoceros tenuissimus carries an ancient integrated fragment of an extant virus.</title>
        <authorList>
            <person name="Hongo Y."/>
            <person name="Kimura K."/>
            <person name="Takaki Y."/>
            <person name="Yoshida Y."/>
            <person name="Baba S."/>
            <person name="Kobayashi G."/>
            <person name="Nagasaki K."/>
            <person name="Hano T."/>
            <person name="Tomaru Y."/>
        </authorList>
    </citation>
    <scope>NUCLEOTIDE SEQUENCE [LARGE SCALE GENOMIC DNA]</scope>
    <source>
        <strain evidence="5 6">NIES-3715</strain>
    </source>
</reference>
<dbReference type="PROSITE" id="PS01358">
    <property type="entry name" value="ZF_RANBP2_1"/>
    <property type="match status" value="1"/>
</dbReference>
<feature type="domain" description="RanBP2-type" evidence="4">
    <location>
        <begin position="133"/>
        <end position="152"/>
    </location>
</feature>
<evidence type="ECO:0000259" key="4">
    <source>
        <dbReference type="PROSITE" id="PS01358"/>
    </source>
</evidence>
<evidence type="ECO:0000256" key="3">
    <source>
        <dbReference type="ARBA" id="ARBA00022833"/>
    </source>
</evidence>
<dbReference type="InterPro" id="IPR001876">
    <property type="entry name" value="Znf_RanBP2"/>
</dbReference>
<keyword evidence="1" id="KW-0479">Metal-binding</keyword>
<keyword evidence="3" id="KW-0862">Zinc</keyword>
<evidence type="ECO:0000256" key="1">
    <source>
        <dbReference type="ARBA" id="ARBA00022723"/>
    </source>
</evidence>
<dbReference type="GO" id="GO:0008270">
    <property type="term" value="F:zinc ion binding"/>
    <property type="evidence" value="ECO:0007669"/>
    <property type="project" value="UniProtKB-KW"/>
</dbReference>
<name>A0AAD3CE66_9STRA</name>
<keyword evidence="6" id="KW-1185">Reference proteome</keyword>
<evidence type="ECO:0000313" key="6">
    <source>
        <dbReference type="Proteomes" id="UP001054902"/>
    </source>
</evidence>
<evidence type="ECO:0000256" key="2">
    <source>
        <dbReference type="ARBA" id="ARBA00022771"/>
    </source>
</evidence>
<dbReference type="AlphaFoldDB" id="A0AAD3CE66"/>
<proteinExistence type="predicted"/>
<sequence>MSPDDPYTNRGRTEEVWKVLLVYGFSRKTNTKGKHSFVDSVPSPCFEKYVRDACRSNRYLIDSNGELTHFPIEKIVREVKSYPDFEPYQKEDLSKFSDMELVRHSLSQKGLDIGGGFFYSLCRDSLEQSDCTWHCRICKECNDWRTWHCGSCNKCQYGASIPCETCSPEEYAEYMKEY</sequence>